<comment type="caution">
    <text evidence="3">The sequence shown here is derived from an EMBL/GenBank/DDBJ whole genome shotgun (WGS) entry which is preliminary data.</text>
</comment>
<dbReference type="PANTHER" id="PTHR37984:SF5">
    <property type="entry name" value="PROTEIN NYNRIN-LIKE"/>
    <property type="match status" value="1"/>
</dbReference>
<evidence type="ECO:0000313" key="3">
    <source>
        <dbReference type="EMBL" id="CAG7732091.1"/>
    </source>
</evidence>
<protein>
    <recommendedName>
        <fullName evidence="2">Reverse transcriptase domain-containing protein</fullName>
    </recommendedName>
</protein>
<dbReference type="FunFam" id="3.30.70.270:FF:000063">
    <property type="entry name" value="Zinc knuckle domaincontaining protein"/>
    <property type="match status" value="1"/>
</dbReference>
<dbReference type="Proteomes" id="UP000708208">
    <property type="component" value="Unassembled WGS sequence"/>
</dbReference>
<evidence type="ECO:0000256" key="1">
    <source>
        <dbReference type="SAM" id="MobiDB-lite"/>
    </source>
</evidence>
<dbReference type="EMBL" id="CAJVCH010224736">
    <property type="protein sequence ID" value="CAG7732091.1"/>
    <property type="molecule type" value="Genomic_DNA"/>
</dbReference>
<dbReference type="PANTHER" id="PTHR37984">
    <property type="entry name" value="PROTEIN CBG26694"/>
    <property type="match status" value="1"/>
</dbReference>
<feature type="domain" description="Reverse transcriptase" evidence="2">
    <location>
        <begin position="1"/>
        <end position="80"/>
    </location>
</feature>
<dbReference type="Pfam" id="PF00078">
    <property type="entry name" value="RVT_1"/>
    <property type="match status" value="1"/>
</dbReference>
<dbReference type="AlphaFoldDB" id="A0A8J2KB98"/>
<sequence length="195" mass="22012">MPFGISPAPENFQKKISRILNGLPAVQNHTDDWICWGSNVKEHDKRLRKYLKRLAEIKATLNLDKCEFGVLKVKFLGHIISEEGIQIDEHRVKAITSLPYPTDVPEVRIFVGLVMYLGQFLPNLSTTMKPLYDLLKRDTEFHWSENHKSAHSKVIKQLTSAPILAIFDLPKQTVVSSDASSSGTRGRAKTKTKCG</sequence>
<proteinExistence type="predicted"/>
<dbReference type="OrthoDB" id="8056540at2759"/>
<feature type="region of interest" description="Disordered" evidence="1">
    <location>
        <begin position="176"/>
        <end position="195"/>
    </location>
</feature>
<keyword evidence="4" id="KW-1185">Reference proteome</keyword>
<organism evidence="3 4">
    <name type="scientific">Allacma fusca</name>
    <dbReference type="NCBI Taxonomy" id="39272"/>
    <lineage>
        <taxon>Eukaryota</taxon>
        <taxon>Metazoa</taxon>
        <taxon>Ecdysozoa</taxon>
        <taxon>Arthropoda</taxon>
        <taxon>Hexapoda</taxon>
        <taxon>Collembola</taxon>
        <taxon>Symphypleona</taxon>
        <taxon>Sminthuridae</taxon>
        <taxon>Allacma</taxon>
    </lineage>
</organism>
<dbReference type="InterPro" id="IPR050951">
    <property type="entry name" value="Retrovirus_Pol_polyprotein"/>
</dbReference>
<name>A0A8J2KB98_9HEXA</name>
<accession>A0A8J2KB98</accession>
<evidence type="ECO:0000259" key="2">
    <source>
        <dbReference type="Pfam" id="PF00078"/>
    </source>
</evidence>
<feature type="compositionally biased region" description="Basic residues" evidence="1">
    <location>
        <begin position="186"/>
        <end position="195"/>
    </location>
</feature>
<gene>
    <name evidence="3" type="ORF">AFUS01_LOCUS20629</name>
</gene>
<reference evidence="3" key="1">
    <citation type="submission" date="2021-06" db="EMBL/GenBank/DDBJ databases">
        <authorList>
            <person name="Hodson N. C."/>
            <person name="Mongue J. A."/>
            <person name="Jaron S. K."/>
        </authorList>
    </citation>
    <scope>NUCLEOTIDE SEQUENCE</scope>
</reference>
<evidence type="ECO:0000313" key="4">
    <source>
        <dbReference type="Proteomes" id="UP000708208"/>
    </source>
</evidence>
<dbReference type="InterPro" id="IPR000477">
    <property type="entry name" value="RT_dom"/>
</dbReference>